<name>A0A0B6AJK6_PRIM2</name>
<feature type="domain" description="YhfM-like" evidence="1">
    <location>
        <begin position="37"/>
        <end position="135"/>
    </location>
</feature>
<dbReference type="Proteomes" id="UP000031829">
    <property type="component" value="Chromosome"/>
</dbReference>
<sequence>MKKVWSGLVVLIAICWVITGCQQSSASSGTVEQKLVIEKYIADNQYGHAVKMKDQNQVQKVQQWLKDVSWREEKAEMIRKPNYILHFEPVETKKDIKVQSYRMWVNLENETVELATDTHYAQLKGKQARSFIELVEPK</sequence>
<dbReference type="RefSeq" id="WP_016764756.1">
    <property type="nucleotide sequence ID" value="NZ_BCVB01000006.1"/>
</dbReference>
<dbReference type="InterPro" id="IPR058780">
    <property type="entry name" value="YhfM-like_dom"/>
</dbReference>
<dbReference type="HOGENOM" id="CLU_153683_0_0_9"/>
<gene>
    <name evidence="2" type="ORF">BG04_8</name>
</gene>
<dbReference type="Pfam" id="PF26353">
    <property type="entry name" value="YhfM"/>
    <property type="match status" value="1"/>
</dbReference>
<dbReference type="AlphaFoldDB" id="A0A0B6AJK6"/>
<dbReference type="PROSITE" id="PS51257">
    <property type="entry name" value="PROKAR_LIPOPROTEIN"/>
    <property type="match status" value="1"/>
</dbReference>
<organism evidence="2 3">
    <name type="scientific">Priestia megaterium (strain ATCC 14581 / DSM 32 / CCUG 1817 / JCM 2506 / NBRC 15308 / NCIMB 9376 / NCTC 10342 / NRRL B-14308 / VKM B-512 / Ford 19)</name>
    <name type="common">Bacillus megaterium</name>
    <dbReference type="NCBI Taxonomy" id="1348623"/>
    <lineage>
        <taxon>Bacteria</taxon>
        <taxon>Bacillati</taxon>
        <taxon>Bacillota</taxon>
        <taxon>Bacilli</taxon>
        <taxon>Bacillales</taxon>
        <taxon>Bacillaceae</taxon>
        <taxon>Priestia</taxon>
    </lineage>
</organism>
<dbReference type="EMBL" id="CP009920">
    <property type="protein sequence ID" value="AJI25060.1"/>
    <property type="molecule type" value="Genomic_DNA"/>
</dbReference>
<accession>A0A0B6AJK6</accession>
<reference evidence="2 3" key="1">
    <citation type="journal article" date="2015" name="Genome Announc.">
        <title>Complete genome sequences for 35 biothreat assay-relevant bacillus species.</title>
        <authorList>
            <person name="Johnson S.L."/>
            <person name="Daligault H.E."/>
            <person name="Davenport K.W."/>
            <person name="Jaissle J."/>
            <person name="Frey K.G."/>
            <person name="Ladner J.T."/>
            <person name="Broomall S.M."/>
            <person name="Bishop-Lilly K.A."/>
            <person name="Bruce D.C."/>
            <person name="Gibbons H.S."/>
            <person name="Coyne S.R."/>
            <person name="Lo C.C."/>
            <person name="Meincke L."/>
            <person name="Munk A.C."/>
            <person name="Koroleva G.I."/>
            <person name="Rosenzweig C.N."/>
            <person name="Palacios G.F."/>
            <person name="Redden C.L."/>
            <person name="Minogue T.D."/>
            <person name="Chain P.S."/>
        </authorList>
    </citation>
    <scope>NUCLEOTIDE SEQUENCE [LARGE SCALE GENOMIC DNA]</scope>
    <source>
        <strain evidence="3">ATCC 14581 / DSM 32 / JCM 2506 / NBRC 15308 / NCIMB 9376 / NCTC 10342 / NRRL B-14308 / VKM B-512</strain>
    </source>
</reference>
<protein>
    <submittedName>
        <fullName evidence="2">Putative lipoprotein</fullName>
    </submittedName>
</protein>
<dbReference type="KEGG" id="bmeg:BG04_8"/>
<evidence type="ECO:0000313" key="3">
    <source>
        <dbReference type="Proteomes" id="UP000031829"/>
    </source>
</evidence>
<dbReference type="GeneID" id="93643535"/>
<evidence type="ECO:0000313" key="2">
    <source>
        <dbReference type="EMBL" id="AJI25060.1"/>
    </source>
</evidence>
<keyword evidence="2" id="KW-0449">Lipoprotein</keyword>
<evidence type="ECO:0000259" key="1">
    <source>
        <dbReference type="Pfam" id="PF26353"/>
    </source>
</evidence>
<proteinExistence type="predicted"/>